<evidence type="ECO:0000256" key="2">
    <source>
        <dbReference type="ARBA" id="ARBA00022692"/>
    </source>
</evidence>
<keyword evidence="4" id="KW-0472">Membrane</keyword>
<evidence type="ECO:0000256" key="3">
    <source>
        <dbReference type="ARBA" id="ARBA00022989"/>
    </source>
</evidence>
<evidence type="ECO:0000256" key="4">
    <source>
        <dbReference type="ARBA" id="ARBA00023136"/>
    </source>
</evidence>
<reference evidence="9" key="1">
    <citation type="submission" date="2016-11" db="UniProtKB">
        <authorList>
            <consortium name="WormBaseParasite"/>
        </authorList>
    </citation>
    <scope>IDENTIFICATION</scope>
</reference>
<evidence type="ECO:0000259" key="7">
    <source>
        <dbReference type="PROSITE" id="PS51352"/>
    </source>
</evidence>
<evidence type="ECO:0000256" key="1">
    <source>
        <dbReference type="ARBA" id="ARBA00004389"/>
    </source>
</evidence>
<dbReference type="PROSITE" id="PS00194">
    <property type="entry name" value="THIOREDOXIN_1"/>
    <property type="match status" value="1"/>
</dbReference>
<dbReference type="InterPro" id="IPR013766">
    <property type="entry name" value="Thioredoxin_domain"/>
</dbReference>
<dbReference type="PANTHER" id="PTHR46426:SF1">
    <property type="entry name" value="PROTEIN DISULFIDE-ISOMERASE TMX3"/>
    <property type="match status" value="1"/>
</dbReference>
<dbReference type="PANTHER" id="PTHR46426">
    <property type="entry name" value="PROTEIN DISULFIDE-ISOMERASE TMX3"/>
    <property type="match status" value="1"/>
</dbReference>
<organism evidence="8 9">
    <name type="scientific">Macrostomum lignano</name>
    <dbReference type="NCBI Taxonomy" id="282301"/>
    <lineage>
        <taxon>Eukaryota</taxon>
        <taxon>Metazoa</taxon>
        <taxon>Spiralia</taxon>
        <taxon>Lophotrochozoa</taxon>
        <taxon>Platyhelminthes</taxon>
        <taxon>Rhabditophora</taxon>
        <taxon>Macrostomorpha</taxon>
        <taxon>Macrostomida</taxon>
        <taxon>Macrostomidae</taxon>
        <taxon>Macrostomum</taxon>
    </lineage>
</organism>
<evidence type="ECO:0000256" key="6">
    <source>
        <dbReference type="SAM" id="SignalP"/>
    </source>
</evidence>
<protein>
    <submittedName>
        <fullName evidence="9">Thioredoxin domain-containing protein</fullName>
    </submittedName>
</protein>
<comment type="function">
    <text evidence="5">Probable disulfide isomerase, which participates in the folding of proteins containing disulfide bonds. May act as a dithiol oxidase. Acts as a regulator of endoplasmic reticulum-mitochondria contact sites via its ability to regulate redox signals.</text>
</comment>
<evidence type="ECO:0000313" key="8">
    <source>
        <dbReference type="Proteomes" id="UP000095280"/>
    </source>
</evidence>
<feature type="signal peptide" evidence="6">
    <location>
        <begin position="1"/>
        <end position="23"/>
    </location>
</feature>
<feature type="domain" description="Thioredoxin" evidence="7">
    <location>
        <begin position="13"/>
        <end position="128"/>
    </location>
</feature>
<dbReference type="Proteomes" id="UP000095280">
    <property type="component" value="Unplaced"/>
</dbReference>
<feature type="chain" id="PRO_5009321905" evidence="6">
    <location>
        <begin position="24"/>
        <end position="234"/>
    </location>
</feature>
<keyword evidence="6" id="KW-0732">Signal</keyword>
<evidence type="ECO:0000313" key="9">
    <source>
        <dbReference type="WBParaSite" id="snap_masked-unitig_10211-processed-gene-0.1-mRNA-1"/>
    </source>
</evidence>
<keyword evidence="3" id="KW-1133">Transmembrane helix</keyword>
<dbReference type="CDD" id="cd02961">
    <property type="entry name" value="PDI_a_family"/>
    <property type="match status" value="1"/>
</dbReference>
<dbReference type="InterPro" id="IPR036249">
    <property type="entry name" value="Thioredoxin-like_sf"/>
</dbReference>
<keyword evidence="2" id="KW-0812">Transmembrane</keyword>
<accession>A0A1I8JM88</accession>
<evidence type="ECO:0000256" key="5">
    <source>
        <dbReference type="ARBA" id="ARBA00045246"/>
    </source>
</evidence>
<dbReference type="WBParaSite" id="snap_masked-unitig_10211-processed-gene-0.1-mRNA-1">
    <property type="protein sequence ID" value="snap_masked-unitig_10211-processed-gene-0.1-mRNA-1"/>
    <property type="gene ID" value="snap_masked-unitig_10211-processed-gene-0.1"/>
</dbReference>
<dbReference type="Pfam" id="PF00085">
    <property type="entry name" value="Thioredoxin"/>
    <property type="match status" value="1"/>
</dbReference>
<dbReference type="InterPro" id="IPR017937">
    <property type="entry name" value="Thioredoxin_CS"/>
</dbReference>
<dbReference type="GO" id="GO:0005789">
    <property type="term" value="C:endoplasmic reticulum membrane"/>
    <property type="evidence" value="ECO:0007669"/>
    <property type="project" value="UniProtKB-SubCell"/>
</dbReference>
<dbReference type="AlphaFoldDB" id="A0A1I8JM88"/>
<dbReference type="Gene3D" id="3.40.30.10">
    <property type="entry name" value="Glutaredoxin"/>
    <property type="match status" value="1"/>
</dbReference>
<dbReference type="PROSITE" id="PS51352">
    <property type="entry name" value="THIOREDOXIN_2"/>
    <property type="match status" value="1"/>
</dbReference>
<proteinExistence type="predicted"/>
<dbReference type="InterPro" id="IPR052250">
    <property type="entry name" value="PDI_TMX3"/>
</dbReference>
<keyword evidence="8" id="KW-1185">Reference proteome</keyword>
<dbReference type="SUPFAM" id="SSF52833">
    <property type="entry name" value="Thioredoxin-like"/>
    <property type="match status" value="1"/>
</dbReference>
<comment type="subcellular location">
    <subcellularLocation>
        <location evidence="1">Endoplasmic reticulum membrane</location>
        <topology evidence="1">Single-pass membrane protein</topology>
    </subcellularLocation>
</comment>
<sequence>MAFRLSAYLVCCIALAASISSSAARVVEVGEEFIGRDASQAFLVKFYAPWCGHCRNMEPAYEEVSDRLAGSPVTVARIDATVHQAAAAHFRVRALPDSYLREGDTRPRVSRVNETADEIVKFVNRVSGEGHCQSRQVQRGFATSVKDPFFLFIGSEESKEFPYSTASRAQMRTHSNKPVSIGPLYAQIGYLGFDLCPKRLDREATAAISLSPAVLAFKDNGFVLFRGQFDNDSL</sequence>
<name>A0A1I8JM88_9PLAT</name>